<name>A0A915I295_ROMCU</name>
<keyword evidence="1" id="KW-1185">Reference proteome</keyword>
<evidence type="ECO:0000313" key="2">
    <source>
        <dbReference type="WBParaSite" id="nRc.2.0.1.t07831-RA"/>
    </source>
</evidence>
<reference evidence="2" key="1">
    <citation type="submission" date="2022-11" db="UniProtKB">
        <authorList>
            <consortium name="WormBaseParasite"/>
        </authorList>
    </citation>
    <scope>IDENTIFICATION</scope>
</reference>
<proteinExistence type="predicted"/>
<organism evidence="1 2">
    <name type="scientific">Romanomermis culicivorax</name>
    <name type="common">Nematode worm</name>
    <dbReference type="NCBI Taxonomy" id="13658"/>
    <lineage>
        <taxon>Eukaryota</taxon>
        <taxon>Metazoa</taxon>
        <taxon>Ecdysozoa</taxon>
        <taxon>Nematoda</taxon>
        <taxon>Enoplea</taxon>
        <taxon>Dorylaimia</taxon>
        <taxon>Mermithida</taxon>
        <taxon>Mermithoidea</taxon>
        <taxon>Mermithidae</taxon>
        <taxon>Romanomermis</taxon>
    </lineage>
</organism>
<sequence length="301" mass="35125">MITFFHYEIAMEVEVRFQYFLHDSMKADQIQLMASRLYRFFNMIHGENFPQTFCGSPKVEEPQSSCVYHIMRQEVYARMAAQLDTSFGGHTEYCFPHYEANPNTGRDLSIPKGLHPDYTIKEKSKNVDGYDTLSEDEEFKEALSEKQIRARIMKKVVDMELVPVEKRNHLAECPQYKSNPYCYQQFYFCQIMVRLPGLQFWIDLSKDMTKENQRKSMVVYQLEYMPGYEPPFSENVFLSDRLGIQITHIDNRVTIMPISKQPAAPVKGAKDMQQPGVFKLPYIANRVKISIGWGKVMSSQP</sequence>
<dbReference type="Proteomes" id="UP000887565">
    <property type="component" value="Unplaced"/>
</dbReference>
<dbReference type="AlphaFoldDB" id="A0A915I295"/>
<accession>A0A915I295</accession>
<evidence type="ECO:0000313" key="1">
    <source>
        <dbReference type="Proteomes" id="UP000887565"/>
    </source>
</evidence>
<protein>
    <submittedName>
        <fullName evidence="2">Uncharacterized protein</fullName>
    </submittedName>
</protein>
<dbReference type="WBParaSite" id="nRc.2.0.1.t07831-RA">
    <property type="protein sequence ID" value="nRc.2.0.1.t07831-RA"/>
    <property type="gene ID" value="nRc.2.0.1.g07831"/>
</dbReference>